<organism evidence="2 3">
    <name type="scientific">Silvimonas amylolytica</name>
    <dbReference type="NCBI Taxonomy" id="449663"/>
    <lineage>
        <taxon>Bacteria</taxon>
        <taxon>Pseudomonadati</taxon>
        <taxon>Pseudomonadota</taxon>
        <taxon>Betaproteobacteria</taxon>
        <taxon>Neisseriales</taxon>
        <taxon>Chitinibacteraceae</taxon>
        <taxon>Silvimonas</taxon>
    </lineage>
</organism>
<dbReference type="RefSeq" id="WP_188688835.1">
    <property type="nucleotide sequence ID" value="NZ_BMLY01000001.1"/>
</dbReference>
<protein>
    <submittedName>
        <fullName evidence="2">Uncharacterized protein</fullName>
    </submittedName>
</protein>
<sequence>MNRRPFRAEPVIALTVLCATLSIGLRVGSTGPHSDWLPARPDQQEDNQPRSRHHIQQWSLAIPGPDQALVLQAETPQRPAQWPEFNSVSIVGMTHYPQYVFTPWLHYLGNSLFSLVAATTLAQAICAHYLADGFALPRVLAGADLHDRGRLVITVLER</sequence>
<comment type="caution">
    <text evidence="2">The sequence shown here is derived from an EMBL/GenBank/DDBJ whole genome shotgun (WGS) entry which is preliminary data.</text>
</comment>
<reference evidence="3" key="1">
    <citation type="journal article" date="2019" name="Int. J. Syst. Evol. Microbiol.">
        <title>The Global Catalogue of Microorganisms (GCM) 10K type strain sequencing project: providing services to taxonomists for standard genome sequencing and annotation.</title>
        <authorList>
            <consortium name="The Broad Institute Genomics Platform"/>
            <consortium name="The Broad Institute Genome Sequencing Center for Infectious Disease"/>
            <person name="Wu L."/>
            <person name="Ma J."/>
        </authorList>
    </citation>
    <scope>NUCLEOTIDE SEQUENCE [LARGE SCALE GENOMIC DNA]</scope>
    <source>
        <strain evidence="3">CGMCC 1.8860</strain>
    </source>
</reference>
<evidence type="ECO:0000313" key="2">
    <source>
        <dbReference type="EMBL" id="GGP24870.1"/>
    </source>
</evidence>
<name>A0ABQ2PI12_9NEIS</name>
<evidence type="ECO:0000313" key="3">
    <source>
        <dbReference type="Proteomes" id="UP000621859"/>
    </source>
</evidence>
<feature type="region of interest" description="Disordered" evidence="1">
    <location>
        <begin position="34"/>
        <end position="54"/>
    </location>
</feature>
<accession>A0ABQ2PI12</accession>
<evidence type="ECO:0000256" key="1">
    <source>
        <dbReference type="SAM" id="MobiDB-lite"/>
    </source>
</evidence>
<keyword evidence="3" id="KW-1185">Reference proteome</keyword>
<gene>
    <name evidence="2" type="ORF">GCM10010971_06890</name>
</gene>
<proteinExistence type="predicted"/>
<dbReference type="Proteomes" id="UP000621859">
    <property type="component" value="Unassembled WGS sequence"/>
</dbReference>
<dbReference type="EMBL" id="BMLY01000001">
    <property type="protein sequence ID" value="GGP24870.1"/>
    <property type="molecule type" value="Genomic_DNA"/>
</dbReference>